<protein>
    <submittedName>
        <fullName evidence="2">Uncharacterized protein</fullName>
    </submittedName>
</protein>
<feature type="transmembrane region" description="Helical" evidence="1">
    <location>
        <begin position="136"/>
        <end position="155"/>
    </location>
</feature>
<dbReference type="EMBL" id="LDPZ01000198">
    <property type="protein sequence ID" value="KTQ68782.1"/>
    <property type="molecule type" value="Genomic_DNA"/>
</dbReference>
<proteinExistence type="predicted"/>
<keyword evidence="1" id="KW-1133">Transmembrane helix</keyword>
<dbReference type="Proteomes" id="UP000078272">
    <property type="component" value="Unassembled WGS sequence"/>
</dbReference>
<reference evidence="2 3" key="1">
    <citation type="journal article" date="2016" name="Front. Microbiol.">
        <title>Genomic Resource of Rice Seed Associated Bacteria.</title>
        <authorList>
            <person name="Midha S."/>
            <person name="Bansal K."/>
            <person name="Sharma S."/>
            <person name="Kumar N."/>
            <person name="Patil P.P."/>
            <person name="Chaudhry V."/>
            <person name="Patil P.B."/>
        </authorList>
    </citation>
    <scope>NUCLEOTIDE SEQUENCE [LARGE SCALE GENOMIC DNA]</scope>
    <source>
        <strain evidence="2 3">NS226</strain>
    </source>
</reference>
<feature type="non-terminal residue" evidence="2">
    <location>
        <position position="156"/>
    </location>
</feature>
<evidence type="ECO:0000313" key="2">
    <source>
        <dbReference type="EMBL" id="KTQ68782.1"/>
    </source>
</evidence>
<evidence type="ECO:0000256" key="1">
    <source>
        <dbReference type="SAM" id="Phobius"/>
    </source>
</evidence>
<name>A0A175QDB5_9HYPH</name>
<accession>A0A175QDB5</accession>
<dbReference type="AlphaFoldDB" id="A0A175QDB5"/>
<keyword evidence="1" id="KW-0812">Transmembrane</keyword>
<keyword evidence="1" id="KW-0472">Membrane</keyword>
<evidence type="ECO:0000313" key="3">
    <source>
        <dbReference type="Proteomes" id="UP000078272"/>
    </source>
</evidence>
<gene>
    <name evidence="2" type="ORF">NS226_23740</name>
</gene>
<organism evidence="2 3">
    <name type="scientific">Aureimonas ureilytica</name>
    <dbReference type="NCBI Taxonomy" id="401562"/>
    <lineage>
        <taxon>Bacteria</taxon>
        <taxon>Pseudomonadati</taxon>
        <taxon>Pseudomonadota</taxon>
        <taxon>Alphaproteobacteria</taxon>
        <taxon>Hyphomicrobiales</taxon>
        <taxon>Aurantimonadaceae</taxon>
        <taxon>Aureimonas</taxon>
    </lineage>
</organism>
<sequence>MKRVFIGAHCFGRGAPGRIATAGEMAPIKPAAEFTIERLAGDIATVDTAVFIPAVAFREQRRLSTAAVNIDVARTINIGGCEKGQLPPCAHDQREVLIIQRGFCTAEPITQRCDFTGAWRDNPGDINMRDLQKARLITVAISVIFIVCSGTGQHLF</sequence>
<comment type="caution">
    <text evidence="2">The sequence shown here is derived from an EMBL/GenBank/DDBJ whole genome shotgun (WGS) entry which is preliminary data.</text>
</comment>